<dbReference type="InterPro" id="IPR036396">
    <property type="entry name" value="Cyt_P450_sf"/>
</dbReference>
<dbReference type="InterPro" id="IPR017972">
    <property type="entry name" value="Cyt_P450_CS"/>
</dbReference>
<dbReference type="EMBL" id="PDCK01000041">
    <property type="protein sequence ID" value="PRQ42631.1"/>
    <property type="molecule type" value="Genomic_DNA"/>
</dbReference>
<dbReference type="AlphaFoldDB" id="A0A2P6R890"/>
<keyword evidence="4 13" id="KW-0812">Transmembrane</keyword>
<protein>
    <submittedName>
        <fullName evidence="14">Putative cytochrome P450</fullName>
    </submittedName>
</protein>
<evidence type="ECO:0000256" key="2">
    <source>
        <dbReference type="ARBA" id="ARBA00010617"/>
    </source>
</evidence>
<dbReference type="SUPFAM" id="SSF48264">
    <property type="entry name" value="Cytochrome P450"/>
    <property type="match status" value="1"/>
</dbReference>
<dbReference type="OMA" id="SDAREFH"/>
<dbReference type="STRING" id="74649.A0A2P6R890"/>
<comment type="caution">
    <text evidence="14">The sequence shown here is derived from an EMBL/GenBank/DDBJ whole genome shotgun (WGS) entry which is preliminary data.</text>
</comment>
<dbReference type="GO" id="GO:0005506">
    <property type="term" value="F:iron ion binding"/>
    <property type="evidence" value="ECO:0007669"/>
    <property type="project" value="InterPro"/>
</dbReference>
<feature type="transmembrane region" description="Helical" evidence="13">
    <location>
        <begin position="7"/>
        <end position="33"/>
    </location>
</feature>
<accession>A0A2P6R890</accession>
<feature type="binding site" description="axial binding residue" evidence="11">
    <location>
        <position position="487"/>
    </location>
    <ligand>
        <name>heme</name>
        <dbReference type="ChEBI" id="CHEBI:30413"/>
    </ligand>
    <ligandPart>
        <name>Fe</name>
        <dbReference type="ChEBI" id="CHEBI:18248"/>
    </ligandPart>
</feature>
<evidence type="ECO:0000313" key="15">
    <source>
        <dbReference type="Proteomes" id="UP000238479"/>
    </source>
</evidence>
<evidence type="ECO:0000256" key="7">
    <source>
        <dbReference type="ARBA" id="ARBA00023002"/>
    </source>
</evidence>
<dbReference type="Pfam" id="PF00067">
    <property type="entry name" value="p450"/>
    <property type="match status" value="1"/>
</dbReference>
<dbReference type="PRINTS" id="PR00385">
    <property type="entry name" value="P450"/>
</dbReference>
<dbReference type="GO" id="GO:0004497">
    <property type="term" value="F:monooxygenase activity"/>
    <property type="evidence" value="ECO:0007669"/>
    <property type="project" value="UniProtKB-KW"/>
</dbReference>
<sequence>MEEGLELAVLVCWSVLLLGVLSLLMIFLSQMWLKPARIRSVLSKQGIRGPRPSFLVGNVPEMQKIQSNTTNMITRQKQPSDIDGQRVQHNWDSSMFPYLQQWAREYGAVFLYSTGAKQHLYVSDPKLLRELKLHNSLDLGRPTYLSKPLKPLLGNGLIVANGHEWAYQRKLIAPEFFLDKVKGMVGLMEESTMALLKTWESRILESESSIVEMRIDQDLKKLSADIISRACFGSSYSQGNQIFAKIAFLQDALSKPNLLFGFLNFRFFRTETDKKIRNMNKEVDAMLLKLVKDRRAQSESGGVYEKDLLEMILESAARDSTDMPHYRHKTDRFILDNCRNIYFAGSETTALTVSWTLMLLSLHPEWQERIRAEIVEVCGDHELYHCLQDMDTLRKFKTLTMVILESLRLYGPGVISAREARTNMKLGDLDVPEGIHMWVFYPALHRDSKNWGPDANEFKPERFANGVSESCKYPQAYMPFGFGTRLCIGQTFAMLQLKIVLSLILSKYSFSLSPNYRHSPVYKMLLLPEHGIRLIVRRVQ</sequence>
<reference evidence="14 15" key="1">
    <citation type="journal article" date="2018" name="Nat. Genet.">
        <title>The Rosa genome provides new insights in the design of modern roses.</title>
        <authorList>
            <person name="Bendahmane M."/>
        </authorList>
    </citation>
    <scope>NUCLEOTIDE SEQUENCE [LARGE SCALE GENOMIC DNA]</scope>
    <source>
        <strain evidence="15">cv. Old Blush</strain>
    </source>
</reference>
<evidence type="ECO:0000256" key="9">
    <source>
        <dbReference type="ARBA" id="ARBA00023033"/>
    </source>
</evidence>
<dbReference type="OrthoDB" id="1470350at2759"/>
<evidence type="ECO:0000313" key="14">
    <source>
        <dbReference type="EMBL" id="PRQ42631.1"/>
    </source>
</evidence>
<dbReference type="GO" id="GO:0016020">
    <property type="term" value="C:membrane"/>
    <property type="evidence" value="ECO:0007669"/>
    <property type="project" value="UniProtKB-SubCell"/>
</dbReference>
<evidence type="ECO:0000256" key="10">
    <source>
        <dbReference type="ARBA" id="ARBA00023136"/>
    </source>
</evidence>
<proteinExistence type="inferred from homology"/>
<evidence type="ECO:0000256" key="13">
    <source>
        <dbReference type="SAM" id="Phobius"/>
    </source>
</evidence>
<dbReference type="InterPro" id="IPR002401">
    <property type="entry name" value="Cyt_P450_E_grp-I"/>
</dbReference>
<dbReference type="PANTHER" id="PTHR24282">
    <property type="entry name" value="CYTOCHROME P450 FAMILY MEMBER"/>
    <property type="match status" value="1"/>
</dbReference>
<keyword evidence="3 11" id="KW-0349">Heme</keyword>
<evidence type="ECO:0000256" key="5">
    <source>
        <dbReference type="ARBA" id="ARBA00022723"/>
    </source>
</evidence>
<dbReference type="PANTHER" id="PTHR24282:SF130">
    <property type="entry name" value="CYTOCHROME P450 FAMILY PROTEIN"/>
    <property type="match status" value="1"/>
</dbReference>
<name>A0A2P6R890_ROSCH</name>
<dbReference type="InterPro" id="IPR001128">
    <property type="entry name" value="Cyt_P450"/>
</dbReference>
<dbReference type="InterPro" id="IPR050665">
    <property type="entry name" value="Cytochrome_P450_Monooxygen"/>
</dbReference>
<keyword evidence="6 13" id="KW-1133">Transmembrane helix</keyword>
<dbReference type="Gene3D" id="1.10.630.10">
    <property type="entry name" value="Cytochrome P450"/>
    <property type="match status" value="1"/>
</dbReference>
<evidence type="ECO:0000256" key="8">
    <source>
        <dbReference type="ARBA" id="ARBA00023004"/>
    </source>
</evidence>
<evidence type="ECO:0000256" key="1">
    <source>
        <dbReference type="ARBA" id="ARBA00004167"/>
    </source>
</evidence>
<keyword evidence="8 11" id="KW-0408">Iron</keyword>
<dbReference type="PROSITE" id="PS00086">
    <property type="entry name" value="CYTOCHROME_P450"/>
    <property type="match status" value="1"/>
</dbReference>
<dbReference type="PRINTS" id="PR00463">
    <property type="entry name" value="EP450I"/>
</dbReference>
<evidence type="ECO:0000256" key="4">
    <source>
        <dbReference type="ARBA" id="ARBA00022692"/>
    </source>
</evidence>
<evidence type="ECO:0000256" key="3">
    <source>
        <dbReference type="ARBA" id="ARBA00022617"/>
    </source>
</evidence>
<dbReference type="Proteomes" id="UP000238479">
    <property type="component" value="Chromosome 3"/>
</dbReference>
<dbReference type="Gramene" id="PRQ42631">
    <property type="protein sequence ID" value="PRQ42631"/>
    <property type="gene ID" value="RchiOBHm_Chr3g0459721"/>
</dbReference>
<keyword evidence="15" id="KW-1185">Reference proteome</keyword>
<gene>
    <name evidence="14" type="ORF">RchiOBHm_Chr3g0459721</name>
</gene>
<dbReference type="GO" id="GO:0016705">
    <property type="term" value="F:oxidoreductase activity, acting on paired donors, with incorporation or reduction of molecular oxygen"/>
    <property type="evidence" value="ECO:0007669"/>
    <property type="project" value="InterPro"/>
</dbReference>
<evidence type="ECO:0000256" key="6">
    <source>
        <dbReference type="ARBA" id="ARBA00022989"/>
    </source>
</evidence>
<comment type="similarity">
    <text evidence="2 12">Belongs to the cytochrome P450 family.</text>
</comment>
<comment type="cofactor">
    <cofactor evidence="11">
        <name>heme</name>
        <dbReference type="ChEBI" id="CHEBI:30413"/>
    </cofactor>
</comment>
<dbReference type="GO" id="GO:0020037">
    <property type="term" value="F:heme binding"/>
    <property type="evidence" value="ECO:0007669"/>
    <property type="project" value="InterPro"/>
</dbReference>
<keyword evidence="7 12" id="KW-0560">Oxidoreductase</keyword>
<evidence type="ECO:0000256" key="12">
    <source>
        <dbReference type="RuleBase" id="RU000461"/>
    </source>
</evidence>
<keyword evidence="10 13" id="KW-0472">Membrane</keyword>
<comment type="subcellular location">
    <subcellularLocation>
        <location evidence="1">Membrane</location>
        <topology evidence="1">Single-pass membrane protein</topology>
    </subcellularLocation>
</comment>
<organism evidence="14 15">
    <name type="scientific">Rosa chinensis</name>
    <name type="common">China rose</name>
    <dbReference type="NCBI Taxonomy" id="74649"/>
    <lineage>
        <taxon>Eukaryota</taxon>
        <taxon>Viridiplantae</taxon>
        <taxon>Streptophyta</taxon>
        <taxon>Embryophyta</taxon>
        <taxon>Tracheophyta</taxon>
        <taxon>Spermatophyta</taxon>
        <taxon>Magnoliopsida</taxon>
        <taxon>eudicotyledons</taxon>
        <taxon>Gunneridae</taxon>
        <taxon>Pentapetalae</taxon>
        <taxon>rosids</taxon>
        <taxon>fabids</taxon>
        <taxon>Rosales</taxon>
        <taxon>Rosaceae</taxon>
        <taxon>Rosoideae</taxon>
        <taxon>Rosoideae incertae sedis</taxon>
        <taxon>Rosa</taxon>
    </lineage>
</organism>
<evidence type="ECO:0000256" key="11">
    <source>
        <dbReference type="PIRSR" id="PIRSR602401-1"/>
    </source>
</evidence>
<keyword evidence="5 11" id="KW-0479">Metal-binding</keyword>
<keyword evidence="9 12" id="KW-0503">Monooxygenase</keyword>